<dbReference type="PRINTS" id="PR00625">
    <property type="entry name" value="JDOMAIN"/>
</dbReference>
<dbReference type="PANTHER" id="PTHR44140">
    <property type="entry name" value="LD25575P"/>
    <property type="match status" value="1"/>
</dbReference>
<organism evidence="7 8">
    <name type="scientific">Arctia plantaginis</name>
    <name type="common">Wood tiger moth</name>
    <name type="synonym">Phalaena plantaginis</name>
    <dbReference type="NCBI Taxonomy" id="874455"/>
    <lineage>
        <taxon>Eukaryota</taxon>
        <taxon>Metazoa</taxon>
        <taxon>Ecdysozoa</taxon>
        <taxon>Arthropoda</taxon>
        <taxon>Hexapoda</taxon>
        <taxon>Insecta</taxon>
        <taxon>Pterygota</taxon>
        <taxon>Neoptera</taxon>
        <taxon>Endopterygota</taxon>
        <taxon>Lepidoptera</taxon>
        <taxon>Glossata</taxon>
        <taxon>Ditrysia</taxon>
        <taxon>Noctuoidea</taxon>
        <taxon>Erebidae</taxon>
        <taxon>Arctiinae</taxon>
        <taxon>Arctia</taxon>
    </lineage>
</organism>
<keyword evidence="2" id="KW-0732">Signal</keyword>
<dbReference type="FunFam" id="1.10.287.110:FF:000015">
    <property type="entry name" value="dnaJ homolog subfamily C member 3"/>
    <property type="match status" value="1"/>
</dbReference>
<keyword evidence="8" id="KW-1185">Reference proteome</keyword>
<keyword evidence="4" id="KW-0802">TPR repeat</keyword>
<dbReference type="SMART" id="SM00271">
    <property type="entry name" value="DnaJ"/>
    <property type="match status" value="1"/>
</dbReference>
<protein>
    <recommendedName>
        <fullName evidence="6">J domain-containing protein</fullName>
    </recommendedName>
</protein>
<dbReference type="SUPFAM" id="SSF46565">
    <property type="entry name" value="Chaperone J-domain"/>
    <property type="match status" value="1"/>
</dbReference>
<dbReference type="OrthoDB" id="1726119at2759"/>
<evidence type="ECO:0000256" key="2">
    <source>
        <dbReference type="ARBA" id="ARBA00022729"/>
    </source>
</evidence>
<dbReference type="SUPFAM" id="SSF48452">
    <property type="entry name" value="TPR-like"/>
    <property type="match status" value="1"/>
</dbReference>
<proteinExistence type="predicted"/>
<dbReference type="SMART" id="SM00028">
    <property type="entry name" value="TPR"/>
    <property type="match status" value="1"/>
</dbReference>
<evidence type="ECO:0000259" key="6">
    <source>
        <dbReference type="PROSITE" id="PS50076"/>
    </source>
</evidence>
<dbReference type="PROSITE" id="PS50076">
    <property type="entry name" value="DNAJ_2"/>
    <property type="match status" value="1"/>
</dbReference>
<dbReference type="InterPro" id="IPR051727">
    <property type="entry name" value="DnaJ_C3_Co-chaperones"/>
</dbReference>
<gene>
    <name evidence="7" type="ORF">APLA_LOCUS3322</name>
</gene>
<dbReference type="CDD" id="cd06257">
    <property type="entry name" value="DnaJ"/>
    <property type="match status" value="1"/>
</dbReference>
<keyword evidence="3" id="KW-0256">Endoplasmic reticulum</keyword>
<feature type="region of interest" description="Disordered" evidence="5">
    <location>
        <begin position="1"/>
        <end position="25"/>
    </location>
</feature>
<comment type="caution">
    <text evidence="7">The sequence shown here is derived from an EMBL/GenBank/DDBJ whole genome shotgun (WGS) entry which is preliminary data.</text>
</comment>
<dbReference type="GO" id="GO:0005783">
    <property type="term" value="C:endoplasmic reticulum"/>
    <property type="evidence" value="ECO:0007669"/>
    <property type="project" value="UniProtKB-SubCell"/>
</dbReference>
<dbReference type="PROSITE" id="PS50005">
    <property type="entry name" value="TPR"/>
    <property type="match status" value="1"/>
</dbReference>
<dbReference type="Proteomes" id="UP000494106">
    <property type="component" value="Unassembled WGS sequence"/>
</dbReference>
<feature type="repeat" description="TPR" evidence="4">
    <location>
        <begin position="75"/>
        <end position="108"/>
    </location>
</feature>
<evidence type="ECO:0000256" key="3">
    <source>
        <dbReference type="ARBA" id="ARBA00022824"/>
    </source>
</evidence>
<evidence type="ECO:0000256" key="1">
    <source>
        <dbReference type="ARBA" id="ARBA00004240"/>
    </source>
</evidence>
<dbReference type="Gene3D" id="1.25.40.10">
    <property type="entry name" value="Tetratricopeptide repeat domain"/>
    <property type="match status" value="1"/>
</dbReference>
<dbReference type="Pfam" id="PF00226">
    <property type="entry name" value="DnaJ"/>
    <property type="match status" value="1"/>
</dbReference>
<dbReference type="PANTHER" id="PTHR44140:SF2">
    <property type="entry name" value="LD25575P"/>
    <property type="match status" value="1"/>
</dbReference>
<accession>A0A8S0ZA86</accession>
<dbReference type="InterPro" id="IPR019734">
    <property type="entry name" value="TPR_rpt"/>
</dbReference>
<dbReference type="InterPro" id="IPR036869">
    <property type="entry name" value="J_dom_sf"/>
</dbReference>
<dbReference type="AlphaFoldDB" id="A0A8S0ZA86"/>
<dbReference type="InterPro" id="IPR001623">
    <property type="entry name" value="DnaJ_domain"/>
</dbReference>
<dbReference type="EMBL" id="CADEBC010000288">
    <property type="protein sequence ID" value="CAB3227601.1"/>
    <property type="molecule type" value="Genomic_DNA"/>
</dbReference>
<evidence type="ECO:0000256" key="5">
    <source>
        <dbReference type="SAM" id="MobiDB-lite"/>
    </source>
</evidence>
<dbReference type="GO" id="GO:0051787">
    <property type="term" value="F:misfolded protein binding"/>
    <property type="evidence" value="ECO:0007669"/>
    <property type="project" value="TreeGrafter"/>
</dbReference>
<feature type="domain" description="J" evidence="6">
    <location>
        <begin position="129"/>
        <end position="196"/>
    </location>
</feature>
<evidence type="ECO:0000313" key="8">
    <source>
        <dbReference type="Proteomes" id="UP000494106"/>
    </source>
</evidence>
<dbReference type="Gene3D" id="1.10.287.110">
    <property type="entry name" value="DnaJ domain"/>
    <property type="match status" value="1"/>
</dbReference>
<name>A0A8S0ZA86_ARCPL</name>
<dbReference type="InterPro" id="IPR011990">
    <property type="entry name" value="TPR-like_helical_dom_sf"/>
</dbReference>
<dbReference type="GO" id="GO:0051087">
    <property type="term" value="F:protein-folding chaperone binding"/>
    <property type="evidence" value="ECO:0007669"/>
    <property type="project" value="TreeGrafter"/>
</dbReference>
<comment type="subcellular location">
    <subcellularLocation>
        <location evidence="1">Endoplasmic reticulum</location>
    </subcellularLocation>
</comment>
<evidence type="ECO:0000256" key="4">
    <source>
        <dbReference type="PROSITE-ProRule" id="PRU00339"/>
    </source>
</evidence>
<dbReference type="GO" id="GO:0034975">
    <property type="term" value="P:protein folding in endoplasmic reticulum"/>
    <property type="evidence" value="ECO:0007669"/>
    <property type="project" value="TreeGrafter"/>
</dbReference>
<reference evidence="7 8" key="1">
    <citation type="submission" date="2020-04" db="EMBL/GenBank/DDBJ databases">
        <authorList>
            <person name="Wallbank WR R."/>
            <person name="Pardo Diaz C."/>
            <person name="Kozak K."/>
            <person name="Martin S."/>
            <person name="Jiggins C."/>
            <person name="Moest M."/>
            <person name="Warren A I."/>
            <person name="Byers J.R.P. K."/>
            <person name="Montejo-Kovacevich G."/>
            <person name="Yen C E."/>
        </authorList>
    </citation>
    <scope>NUCLEOTIDE SEQUENCE [LARGE SCALE GENOMIC DNA]</scope>
</reference>
<evidence type="ECO:0000313" key="7">
    <source>
        <dbReference type="EMBL" id="CAB3227601.1"/>
    </source>
</evidence>
<feature type="region of interest" description="Disordered" evidence="5">
    <location>
        <begin position="185"/>
        <end position="217"/>
    </location>
</feature>
<sequence>MYDDGERHTRIPNTHVHTRRPGAAARRAPAVATRACCVSAPTRCSASTCTTTVSDTHAYLTPTYTRGALELQRDARLLCERADALLGLDMYDDAIQAFKEALELDEGLQRAKDGLNRAQKLQKQSEQRDYYKILGVKRSASKQEITKAYRKAAQKWHPDNFQGDEKKVAEKKFIDIAAAKEVLTDPEKRAQFDAGNDPLDPEAQRGGQGGPFHNPFHHFQHGSPFQFKFHFN</sequence>